<evidence type="ECO:0000313" key="3">
    <source>
        <dbReference type="Proteomes" id="UP000016761"/>
    </source>
</evidence>
<evidence type="ECO:0000313" key="2">
    <source>
        <dbReference type="EMBL" id="ERL55103.1"/>
    </source>
</evidence>
<protein>
    <submittedName>
        <fullName evidence="2">Uncharacterized protein</fullName>
    </submittedName>
</protein>
<keyword evidence="1" id="KW-0175">Coiled coil</keyword>
<name>U4T9F1_9GAMM</name>
<accession>U4T9F1</accession>
<dbReference type="AlphaFoldDB" id="U4T9F1"/>
<proteinExistence type="predicted"/>
<dbReference type="Proteomes" id="UP000016761">
    <property type="component" value="Unassembled WGS sequence"/>
</dbReference>
<evidence type="ECO:0000256" key="1">
    <source>
        <dbReference type="SAM" id="Coils"/>
    </source>
</evidence>
<organism evidence="2 3">
    <name type="scientific">Psychrobacter aquaticus CMS 56</name>
    <dbReference type="NCBI Taxonomy" id="1354303"/>
    <lineage>
        <taxon>Bacteria</taxon>
        <taxon>Pseudomonadati</taxon>
        <taxon>Pseudomonadota</taxon>
        <taxon>Gammaproteobacteria</taxon>
        <taxon>Moraxellales</taxon>
        <taxon>Moraxellaceae</taxon>
        <taxon>Psychrobacter</taxon>
    </lineage>
</organism>
<dbReference type="EMBL" id="AUSW01000034">
    <property type="protein sequence ID" value="ERL55103.1"/>
    <property type="molecule type" value="Genomic_DNA"/>
</dbReference>
<feature type="coiled-coil region" evidence="1">
    <location>
        <begin position="95"/>
        <end position="122"/>
    </location>
</feature>
<dbReference type="OrthoDB" id="6658542at2"/>
<dbReference type="PATRIC" id="fig|1354303.4.peg.2413"/>
<sequence length="124" mass="14757">MSSYLCLTDYEKNLIDSALLILMKKNIQYSNQSTEDLIKQHYQNFNLTLFELCAKIKSPDFDKYISLSSEEIKNIKRGLTSLYHLLSQKTLKKKEENQKDHYKNYKLQIIELEKKIDITETDNR</sequence>
<dbReference type="RefSeq" id="WP_021815067.1">
    <property type="nucleotide sequence ID" value="NZ_AUSW01000034.1"/>
</dbReference>
<keyword evidence="3" id="KW-1185">Reference proteome</keyword>
<reference evidence="2 3" key="1">
    <citation type="journal article" date="2013" name="Genome Announc.">
        <title>Draft Genome Sequence of Psychrobacter aquaticus Strain CMS 56T, Isolated from a Cyanobacterial Mat Sample Collected from Water Bodies in the McMurdo Dry Valley Region of Antarctica.</title>
        <authorList>
            <person name="Reddy G.S."/>
            <person name="Ara S."/>
            <person name="Singh A."/>
            <person name="Kumar Pinnaka A."/>
            <person name="Shivaji S."/>
        </authorList>
    </citation>
    <scope>NUCLEOTIDE SEQUENCE [LARGE SCALE GENOMIC DNA]</scope>
    <source>
        <strain evidence="2 3">CMS 56</strain>
    </source>
</reference>
<gene>
    <name evidence="2" type="ORF">M917_2449</name>
</gene>
<comment type="caution">
    <text evidence="2">The sequence shown here is derived from an EMBL/GenBank/DDBJ whole genome shotgun (WGS) entry which is preliminary data.</text>
</comment>